<sequence>MPTSKLLVNELEPNSGTTISLTPVDGIIGSLGGYRNTASITANTTTTIPAGENAIVVGPISVATGIDWNINGTLKVL</sequence>
<dbReference type="AlphaFoldDB" id="A0A382LLQ4"/>
<accession>A0A382LLQ4</accession>
<reference evidence="1" key="1">
    <citation type="submission" date="2018-05" db="EMBL/GenBank/DDBJ databases">
        <authorList>
            <person name="Lanie J.A."/>
            <person name="Ng W.-L."/>
            <person name="Kazmierczak K.M."/>
            <person name="Andrzejewski T.M."/>
            <person name="Davidsen T.M."/>
            <person name="Wayne K.J."/>
            <person name="Tettelin H."/>
            <person name="Glass J.I."/>
            <person name="Rusch D."/>
            <person name="Podicherti R."/>
            <person name="Tsui H.-C.T."/>
            <person name="Winkler M.E."/>
        </authorList>
    </citation>
    <scope>NUCLEOTIDE SEQUENCE</scope>
</reference>
<evidence type="ECO:0000313" key="1">
    <source>
        <dbReference type="EMBL" id="SVC36147.1"/>
    </source>
</evidence>
<protein>
    <submittedName>
        <fullName evidence="1">Uncharacterized protein</fullName>
    </submittedName>
</protein>
<gene>
    <name evidence="1" type="ORF">METZ01_LOCUS289001</name>
</gene>
<name>A0A382LLQ4_9ZZZZ</name>
<dbReference type="EMBL" id="UINC01087089">
    <property type="protein sequence ID" value="SVC36147.1"/>
    <property type="molecule type" value="Genomic_DNA"/>
</dbReference>
<organism evidence="1">
    <name type="scientific">marine metagenome</name>
    <dbReference type="NCBI Taxonomy" id="408172"/>
    <lineage>
        <taxon>unclassified sequences</taxon>
        <taxon>metagenomes</taxon>
        <taxon>ecological metagenomes</taxon>
    </lineage>
</organism>
<proteinExistence type="predicted"/>